<name>A0A9N7MS33_STRHE</name>
<dbReference type="OrthoDB" id="5835829at2759"/>
<evidence type="ECO:0000256" key="2">
    <source>
        <dbReference type="ARBA" id="ARBA00022679"/>
    </source>
</evidence>
<gene>
    <name evidence="5" type="ORF">SHERM_13560</name>
</gene>
<dbReference type="PROSITE" id="PS00375">
    <property type="entry name" value="UDPGT"/>
    <property type="match status" value="1"/>
</dbReference>
<dbReference type="PANTHER" id="PTHR48048">
    <property type="entry name" value="GLYCOSYLTRANSFERASE"/>
    <property type="match status" value="1"/>
</dbReference>
<comment type="caution">
    <text evidence="5">The sequence shown here is derived from an EMBL/GenBank/DDBJ whole genome shotgun (WGS) entry which is preliminary data.</text>
</comment>
<dbReference type="AlphaFoldDB" id="A0A9N7MS33"/>
<evidence type="ECO:0000313" key="5">
    <source>
        <dbReference type="EMBL" id="CAA0813001.1"/>
    </source>
</evidence>
<accession>A0A9N7MS33</accession>
<dbReference type="SUPFAM" id="SSF53756">
    <property type="entry name" value="UDP-Glycosyltransferase/glycogen phosphorylase"/>
    <property type="match status" value="1"/>
</dbReference>
<keyword evidence="2 3" id="KW-0808">Transferase</keyword>
<dbReference type="CDD" id="cd03784">
    <property type="entry name" value="GT1_Gtf-like"/>
    <property type="match status" value="1"/>
</dbReference>
<reference evidence="5" key="1">
    <citation type="submission" date="2019-12" db="EMBL/GenBank/DDBJ databases">
        <authorList>
            <person name="Scholes J."/>
        </authorList>
    </citation>
    <scope>NUCLEOTIDE SEQUENCE</scope>
</reference>
<sequence>MEGETKTELVFIPYPGRGHLMSTLELVKLLIGRDQRLSATVLVIKPPFDPKTGSQTLESGPRIRFVNIPPAEPQSSPYHPSKFIESHKDHVQNEAAKLFGGPGLNTRLAGFVVDIFCTSMADVARGLGVPTYVFFTSGAAVLGHIMHFQGLVDNENRDLAEYVNSRDEIPCPSYELPIPTELLPPFMLGKDGGPFVDIVRRARQARGIIVNTFRALEPKALDYLSGDARAPQVYPVGPLLHIEGREVPKHDEVMEWLDRQPDSSVVFLCFGSMRSFDGVQAGEIARALENGGWRFLWSLRKPPPVVVGPGPGTPTEYEDFNEVLPEGFVGRTEGFGRVIGWAPQAEVLAHRTVGGFVSHCGWNSTLESVWGGVPMAAWPMYAEQPLNGFQLARDLGVAVEVNLGYRKGANMVVGAEEIGRAIARMMEAGGREVVRVRMEKLGVEGRAAVAEGGSSFEAVGKFIKDVMDDVASRNFENGIKCLL</sequence>
<comment type="similarity">
    <text evidence="1 3">Belongs to the UDP-glycosyltransferase family.</text>
</comment>
<proteinExistence type="inferred from homology"/>
<dbReference type="InterPro" id="IPR002213">
    <property type="entry name" value="UDP_glucos_trans"/>
</dbReference>
<protein>
    <recommendedName>
        <fullName evidence="4">Glycosyltransferase</fullName>
        <ecNumber evidence="4">2.4.1.-</ecNumber>
    </recommendedName>
</protein>
<dbReference type="Pfam" id="PF00201">
    <property type="entry name" value="UDPGT"/>
    <property type="match status" value="1"/>
</dbReference>
<evidence type="ECO:0000256" key="1">
    <source>
        <dbReference type="ARBA" id="ARBA00009995"/>
    </source>
</evidence>
<dbReference type="FunFam" id="3.40.50.2000:FF:000056">
    <property type="entry name" value="Glycosyltransferase"/>
    <property type="match status" value="1"/>
</dbReference>
<evidence type="ECO:0000256" key="4">
    <source>
        <dbReference type="RuleBase" id="RU362057"/>
    </source>
</evidence>
<dbReference type="InterPro" id="IPR050481">
    <property type="entry name" value="UDP-glycosyltransf_plant"/>
</dbReference>
<dbReference type="GO" id="GO:0035251">
    <property type="term" value="F:UDP-glucosyltransferase activity"/>
    <property type="evidence" value="ECO:0007669"/>
    <property type="project" value="InterPro"/>
</dbReference>
<dbReference type="PANTHER" id="PTHR48048:SF45">
    <property type="entry name" value="GLYCOSYLTRANSFERASE"/>
    <property type="match status" value="1"/>
</dbReference>
<dbReference type="EMBL" id="CACSLK010011299">
    <property type="protein sequence ID" value="CAA0813001.1"/>
    <property type="molecule type" value="Genomic_DNA"/>
</dbReference>
<dbReference type="Proteomes" id="UP001153555">
    <property type="component" value="Unassembled WGS sequence"/>
</dbReference>
<organism evidence="5 6">
    <name type="scientific">Striga hermonthica</name>
    <name type="common">Purple witchweed</name>
    <name type="synonym">Buchnera hermonthica</name>
    <dbReference type="NCBI Taxonomy" id="68872"/>
    <lineage>
        <taxon>Eukaryota</taxon>
        <taxon>Viridiplantae</taxon>
        <taxon>Streptophyta</taxon>
        <taxon>Embryophyta</taxon>
        <taxon>Tracheophyta</taxon>
        <taxon>Spermatophyta</taxon>
        <taxon>Magnoliopsida</taxon>
        <taxon>eudicotyledons</taxon>
        <taxon>Gunneridae</taxon>
        <taxon>Pentapetalae</taxon>
        <taxon>asterids</taxon>
        <taxon>lamiids</taxon>
        <taxon>Lamiales</taxon>
        <taxon>Orobanchaceae</taxon>
        <taxon>Buchnereae</taxon>
        <taxon>Striga</taxon>
    </lineage>
</organism>
<keyword evidence="3" id="KW-0328">Glycosyltransferase</keyword>
<evidence type="ECO:0000256" key="3">
    <source>
        <dbReference type="RuleBase" id="RU003718"/>
    </source>
</evidence>
<dbReference type="Gene3D" id="3.40.50.2000">
    <property type="entry name" value="Glycogen Phosphorylase B"/>
    <property type="match status" value="2"/>
</dbReference>
<evidence type="ECO:0000313" key="6">
    <source>
        <dbReference type="Proteomes" id="UP001153555"/>
    </source>
</evidence>
<keyword evidence="6" id="KW-1185">Reference proteome</keyword>
<dbReference type="InterPro" id="IPR035595">
    <property type="entry name" value="UDP_glycos_trans_CS"/>
</dbReference>
<dbReference type="EC" id="2.4.1.-" evidence="4"/>